<evidence type="ECO:0000313" key="5">
    <source>
        <dbReference type="Proteomes" id="UP000467124"/>
    </source>
</evidence>
<dbReference type="SUPFAM" id="SSF55909">
    <property type="entry name" value="Pentein"/>
    <property type="match status" value="1"/>
</dbReference>
<dbReference type="GO" id="GO:0016597">
    <property type="term" value="F:amino acid binding"/>
    <property type="evidence" value="ECO:0007669"/>
    <property type="project" value="TreeGrafter"/>
</dbReference>
<feature type="active site" description="Proton donor" evidence="3">
    <location>
        <position position="167"/>
    </location>
</feature>
<comment type="caution">
    <text evidence="4">The sequence shown here is derived from an EMBL/GenBank/DDBJ whole genome shotgun (WGS) entry which is preliminary data.</text>
</comment>
<name>A0A7K2IZM7_9ACTN</name>
<dbReference type="Pfam" id="PF02274">
    <property type="entry name" value="ADI"/>
    <property type="match status" value="1"/>
</dbReference>
<dbReference type="GO" id="GO:0016403">
    <property type="term" value="F:dimethylargininase activity"/>
    <property type="evidence" value="ECO:0007669"/>
    <property type="project" value="TreeGrafter"/>
</dbReference>
<dbReference type="GO" id="GO:0045429">
    <property type="term" value="P:positive regulation of nitric oxide biosynthetic process"/>
    <property type="evidence" value="ECO:0007669"/>
    <property type="project" value="TreeGrafter"/>
</dbReference>
<sequence>MDGYTYRGIALTRPPGHRLSEGIVTHLSRSVVDPVLAARQYTIYQETLASAGWRVVEVDPAPEHPDAVFVEDTLVVCENLAVVTRPGARERRGEVEGAERAARSLGLRVARIEKPGNLDGGDVLQVGNTVYVGVGGRTDEEGADQLERLLAPLGREVRRVRLGRVLHLKSAVTALPDGSLIGLPEAVESADLPPIRPVAEEPGAHVVPLGGRDVLVSAAATETVHLLTAEHLRVLPVDISEFEKLEGCVTCLSVLIPEASLG</sequence>
<organism evidence="4 5">
    <name type="scientific">Nocardiopsis alba</name>
    <dbReference type="NCBI Taxonomy" id="53437"/>
    <lineage>
        <taxon>Bacteria</taxon>
        <taxon>Bacillati</taxon>
        <taxon>Actinomycetota</taxon>
        <taxon>Actinomycetes</taxon>
        <taxon>Streptosporangiales</taxon>
        <taxon>Nocardiopsidaceae</taxon>
        <taxon>Nocardiopsis</taxon>
    </lineage>
</organism>
<protein>
    <submittedName>
        <fullName evidence="4">N(G),N(G)-dimethylarginine dimethylaminohydrolase</fullName>
    </submittedName>
</protein>
<dbReference type="GO" id="GO:0006525">
    <property type="term" value="P:arginine metabolic process"/>
    <property type="evidence" value="ECO:0007669"/>
    <property type="project" value="TreeGrafter"/>
</dbReference>
<dbReference type="NCBIfam" id="NF045660">
    <property type="entry name" value="DiMthArgaseDdahStm"/>
    <property type="match status" value="1"/>
</dbReference>
<dbReference type="EMBL" id="WWHY01000001">
    <property type="protein sequence ID" value="MYR35306.1"/>
    <property type="molecule type" value="Genomic_DNA"/>
</dbReference>
<feature type="active site" description="Nucleophile" evidence="3">
    <location>
        <position position="251"/>
    </location>
</feature>
<keyword evidence="2 4" id="KW-0378">Hydrolase</keyword>
<gene>
    <name evidence="4" type="ORF">GTW20_24345</name>
</gene>
<comment type="similarity">
    <text evidence="1">Belongs to the DDAH family.</text>
</comment>
<dbReference type="Gene3D" id="3.75.10.10">
    <property type="entry name" value="L-arginine/glycine Amidinotransferase, Chain A"/>
    <property type="match status" value="1"/>
</dbReference>
<proteinExistence type="inferred from homology"/>
<dbReference type="GO" id="GO:0000052">
    <property type="term" value="P:citrulline metabolic process"/>
    <property type="evidence" value="ECO:0007669"/>
    <property type="project" value="TreeGrafter"/>
</dbReference>
<accession>A0A7K2IZM7</accession>
<evidence type="ECO:0000256" key="2">
    <source>
        <dbReference type="ARBA" id="ARBA00022801"/>
    </source>
</evidence>
<evidence type="ECO:0000256" key="3">
    <source>
        <dbReference type="PIRSR" id="PIRSR633199-1"/>
    </source>
</evidence>
<dbReference type="AlphaFoldDB" id="A0A7K2IZM7"/>
<evidence type="ECO:0000256" key="1">
    <source>
        <dbReference type="ARBA" id="ARBA00008532"/>
    </source>
</evidence>
<reference evidence="4 5" key="1">
    <citation type="journal article" date="2019" name="Nat. Commun.">
        <title>The antimicrobial potential of Streptomyces from insect microbiomes.</title>
        <authorList>
            <person name="Chevrette M.G."/>
            <person name="Carlson C.M."/>
            <person name="Ortega H.E."/>
            <person name="Thomas C."/>
            <person name="Ananiev G.E."/>
            <person name="Barns K.J."/>
            <person name="Book A.J."/>
            <person name="Cagnazzo J."/>
            <person name="Carlos C."/>
            <person name="Flanigan W."/>
            <person name="Grubbs K.J."/>
            <person name="Horn H.A."/>
            <person name="Hoffmann F.M."/>
            <person name="Klassen J.L."/>
            <person name="Knack J.J."/>
            <person name="Lewin G.R."/>
            <person name="McDonald B.R."/>
            <person name="Muller L."/>
            <person name="Melo W.G.P."/>
            <person name="Pinto-Tomas A.A."/>
            <person name="Schmitz A."/>
            <person name="Wendt-Pienkowski E."/>
            <person name="Wildman S."/>
            <person name="Zhao M."/>
            <person name="Zhang F."/>
            <person name="Bugni T.S."/>
            <person name="Andes D.R."/>
            <person name="Pupo M.T."/>
            <person name="Currie C.R."/>
        </authorList>
    </citation>
    <scope>NUCLEOTIDE SEQUENCE [LARGE SCALE GENOMIC DNA]</scope>
    <source>
        <strain evidence="4 5">SID5840</strain>
    </source>
</reference>
<dbReference type="PANTHER" id="PTHR12737:SF9">
    <property type="entry name" value="DIMETHYLARGININASE"/>
    <property type="match status" value="1"/>
</dbReference>
<dbReference type="RefSeq" id="WP_161112003.1">
    <property type="nucleotide sequence ID" value="NZ_JBEYHW010000010.1"/>
</dbReference>
<dbReference type="InterPro" id="IPR033199">
    <property type="entry name" value="DDAH-like"/>
</dbReference>
<dbReference type="PANTHER" id="PTHR12737">
    <property type="entry name" value="DIMETHYLARGININE DIMETHYLAMINOHYDROLASE"/>
    <property type="match status" value="1"/>
</dbReference>
<evidence type="ECO:0000313" key="4">
    <source>
        <dbReference type="EMBL" id="MYR35306.1"/>
    </source>
</evidence>
<dbReference type="Proteomes" id="UP000467124">
    <property type="component" value="Unassembled WGS sequence"/>
</dbReference>